<organism evidence="1 2">
    <name type="scientific">[Actinomadura] parvosata subsp. kistnae</name>
    <dbReference type="NCBI Taxonomy" id="1909395"/>
    <lineage>
        <taxon>Bacteria</taxon>
        <taxon>Bacillati</taxon>
        <taxon>Actinomycetota</taxon>
        <taxon>Actinomycetes</taxon>
        <taxon>Streptosporangiales</taxon>
        <taxon>Streptosporangiaceae</taxon>
        <taxon>Nonomuraea</taxon>
    </lineage>
</organism>
<dbReference type="OrthoDB" id="4308386at2"/>
<reference evidence="2" key="1">
    <citation type="journal article" date="2017" name="Med. Chem. Commun.">
        <title>Nonomuraea sp. ATCC 55076 harbours the largest actinomycete chromosome to date and the kistamicin biosynthetic gene cluster.</title>
        <authorList>
            <person name="Nazari B."/>
            <person name="Forneris C.C."/>
            <person name="Gibson M.I."/>
            <person name="Moon K."/>
            <person name="Schramma K.R."/>
            <person name="Seyedsayamdost M.R."/>
        </authorList>
    </citation>
    <scope>NUCLEOTIDE SEQUENCE [LARGE SCALE GENOMIC DNA]</scope>
    <source>
        <strain evidence="2">ATCC 55076</strain>
    </source>
</reference>
<gene>
    <name evidence="1" type="ORF">BKM31_54280</name>
</gene>
<dbReference type="AlphaFoldDB" id="A0A1V0AGD5"/>
<dbReference type="EMBL" id="CP017717">
    <property type="protein sequence ID" value="AQZ69253.1"/>
    <property type="molecule type" value="Genomic_DNA"/>
</dbReference>
<proteinExistence type="predicted"/>
<evidence type="ECO:0000313" key="1">
    <source>
        <dbReference type="EMBL" id="AQZ69253.1"/>
    </source>
</evidence>
<sequence>MLDHHLDALFQAAGDRDPDRLFGHASQLYAASEGADEPTLSAATARFGEVFDLVPPGIGARLGIVAGALAERGADPVPLAEPLVKQLTGLLEQSARFAAAWRAATGEEPPEPDDNDPEWFVGAAARLTGLPEGEAFALADAWATVYLAHMPILSILQLSPRLRAALPGRERLVEALSAVVADRADLEWLTGLLQVLEDERLIVLHRESGRGYEVVIGGIGDNFQLHTLLADVVSGPSEHGLIEGVQPDPQWVLAASDGEVDPDDLDPVHGQFNLVDAYGKWIWNEGVPADIPHLDGVRVVVLDPPPYERSWSPGRHYPMMDGRIRLERILPAEEAAAWLSRVAPEGTPD</sequence>
<keyword evidence="2" id="KW-1185">Reference proteome</keyword>
<dbReference type="Proteomes" id="UP000190797">
    <property type="component" value="Chromosome"/>
</dbReference>
<protein>
    <submittedName>
        <fullName evidence="1">Uncharacterized protein</fullName>
    </submittedName>
</protein>
<evidence type="ECO:0000313" key="2">
    <source>
        <dbReference type="Proteomes" id="UP000190797"/>
    </source>
</evidence>
<dbReference type="RefSeq" id="WP_080045642.1">
    <property type="nucleotide sequence ID" value="NZ_CP017717.1"/>
</dbReference>
<dbReference type="STRING" id="1909395.BKM31_54280"/>
<name>A0A1V0AGD5_9ACTN</name>
<accession>A0A1V0AGD5</accession>
<dbReference type="KEGG" id="noa:BKM31_54280"/>